<name>A0A1S8SAZ8_CLOBE</name>
<dbReference type="SMART" id="SM00850">
    <property type="entry name" value="LytTR"/>
    <property type="match status" value="1"/>
</dbReference>
<protein>
    <recommendedName>
        <fullName evidence="1">Stage 0 sporulation protein A homolog</fullName>
    </recommendedName>
</protein>
<dbReference type="Pfam" id="PF04397">
    <property type="entry name" value="LytTR"/>
    <property type="match status" value="1"/>
</dbReference>
<dbReference type="InterPro" id="IPR046947">
    <property type="entry name" value="LytR-like"/>
</dbReference>
<organism evidence="6 7">
    <name type="scientific">Clostridium beijerinckii</name>
    <name type="common">Clostridium MP</name>
    <dbReference type="NCBI Taxonomy" id="1520"/>
    <lineage>
        <taxon>Bacteria</taxon>
        <taxon>Bacillati</taxon>
        <taxon>Bacillota</taxon>
        <taxon>Clostridia</taxon>
        <taxon>Eubacteriales</taxon>
        <taxon>Clostridiaceae</taxon>
        <taxon>Clostridium</taxon>
    </lineage>
</organism>
<comment type="function">
    <text evidence="2">May play the central regulatory role in sporulation. It may be an element of the effector pathway responsible for the activation of sporulation genes in response to nutritional stress. Spo0A may act in concert with spo0H (a sigma factor) to control the expression of some genes that are critical to the sporulation process.</text>
</comment>
<comment type="caution">
    <text evidence="6">The sequence shown here is derived from an EMBL/GenBank/DDBJ whole genome shotgun (WGS) entry which is preliminary data.</text>
</comment>
<gene>
    <name evidence="6" type="primary">ypdB_2</name>
    <name evidence="6" type="ORF">CLBCK_15940</name>
</gene>
<dbReference type="RefSeq" id="WP_077838273.1">
    <property type="nucleotide sequence ID" value="NZ_JABTAE010000001.1"/>
</dbReference>
<dbReference type="GO" id="GO:0003677">
    <property type="term" value="F:DNA binding"/>
    <property type="evidence" value="ECO:0007669"/>
    <property type="project" value="InterPro"/>
</dbReference>
<dbReference type="PROSITE" id="PS50930">
    <property type="entry name" value="HTH_LYTTR"/>
    <property type="match status" value="1"/>
</dbReference>
<evidence type="ECO:0000259" key="5">
    <source>
        <dbReference type="PROSITE" id="PS50930"/>
    </source>
</evidence>
<sequence length="235" mass="27947">MRIAVCDDEVLFRDKIVQLIEERYKDLDTVINSFSSGEEFLKNYERVQADYDVIFLDIEMNRLDGIKTAKEIRKIDNDVPIIFLTSHNEYAAAGYEVSAFRFLTKPIQENKLIEAIESIKRQMSSLRRILVHQRDTDVLLKIKDIMYIEAHDKEIYIHASDNCYIERRNLNDVEKELKEDGFFRTHRGYLVNLSYVKKFDTKGVTLENNELILISRLKYKKFKENLYLYIKRIAK</sequence>
<dbReference type="Gene3D" id="3.40.50.2300">
    <property type="match status" value="1"/>
</dbReference>
<dbReference type="InterPro" id="IPR001789">
    <property type="entry name" value="Sig_transdc_resp-reg_receiver"/>
</dbReference>
<dbReference type="SMART" id="SM00448">
    <property type="entry name" value="REC"/>
    <property type="match status" value="1"/>
</dbReference>
<evidence type="ECO:0000256" key="1">
    <source>
        <dbReference type="ARBA" id="ARBA00018672"/>
    </source>
</evidence>
<dbReference type="Proteomes" id="UP000190973">
    <property type="component" value="Unassembled WGS sequence"/>
</dbReference>
<dbReference type="GO" id="GO:0000156">
    <property type="term" value="F:phosphorelay response regulator activity"/>
    <property type="evidence" value="ECO:0007669"/>
    <property type="project" value="InterPro"/>
</dbReference>
<evidence type="ECO:0000256" key="2">
    <source>
        <dbReference type="ARBA" id="ARBA00024867"/>
    </source>
</evidence>
<dbReference type="AlphaFoldDB" id="A0A1S8SAZ8"/>
<dbReference type="InterPro" id="IPR007492">
    <property type="entry name" value="LytTR_DNA-bd_dom"/>
</dbReference>
<dbReference type="PANTHER" id="PTHR37299">
    <property type="entry name" value="TRANSCRIPTIONAL REGULATOR-RELATED"/>
    <property type="match status" value="1"/>
</dbReference>
<dbReference type="InterPro" id="IPR011006">
    <property type="entry name" value="CheY-like_superfamily"/>
</dbReference>
<accession>A0A1S8SAZ8</accession>
<evidence type="ECO:0000256" key="3">
    <source>
        <dbReference type="PROSITE-ProRule" id="PRU00169"/>
    </source>
</evidence>
<dbReference type="SUPFAM" id="SSF52172">
    <property type="entry name" value="CheY-like"/>
    <property type="match status" value="1"/>
</dbReference>
<feature type="domain" description="HTH LytTR-type" evidence="5">
    <location>
        <begin position="129"/>
        <end position="228"/>
    </location>
</feature>
<feature type="modified residue" description="4-aspartylphosphate" evidence="3">
    <location>
        <position position="57"/>
    </location>
</feature>
<evidence type="ECO:0000313" key="7">
    <source>
        <dbReference type="Proteomes" id="UP000190973"/>
    </source>
</evidence>
<dbReference type="EMBL" id="LZZI01000020">
    <property type="protein sequence ID" value="OOM62658.1"/>
    <property type="molecule type" value="Genomic_DNA"/>
</dbReference>
<reference evidence="6 7" key="1">
    <citation type="submission" date="2016-05" db="EMBL/GenBank/DDBJ databases">
        <title>Microbial solvent formation.</title>
        <authorList>
            <person name="Poehlein A."/>
            <person name="Montoya Solano J.D."/>
            <person name="Flitsch S."/>
            <person name="Krabben P."/>
            <person name="Duerre P."/>
            <person name="Daniel R."/>
        </authorList>
    </citation>
    <scope>NUCLEOTIDE SEQUENCE [LARGE SCALE GENOMIC DNA]</scope>
    <source>
        <strain evidence="6 7">DSM 53</strain>
    </source>
</reference>
<dbReference type="PANTHER" id="PTHR37299:SF1">
    <property type="entry name" value="STAGE 0 SPORULATION PROTEIN A HOMOLOG"/>
    <property type="match status" value="1"/>
</dbReference>
<proteinExistence type="predicted"/>
<dbReference type="Pfam" id="PF00072">
    <property type="entry name" value="Response_reg"/>
    <property type="match status" value="1"/>
</dbReference>
<dbReference type="Gene3D" id="2.40.50.1020">
    <property type="entry name" value="LytTr DNA-binding domain"/>
    <property type="match status" value="1"/>
</dbReference>
<evidence type="ECO:0000259" key="4">
    <source>
        <dbReference type="PROSITE" id="PS50110"/>
    </source>
</evidence>
<dbReference type="PROSITE" id="PS50110">
    <property type="entry name" value="RESPONSE_REGULATORY"/>
    <property type="match status" value="1"/>
</dbReference>
<feature type="domain" description="Response regulatory" evidence="4">
    <location>
        <begin position="2"/>
        <end position="120"/>
    </location>
</feature>
<evidence type="ECO:0000313" key="6">
    <source>
        <dbReference type="EMBL" id="OOM62658.1"/>
    </source>
</evidence>
<keyword evidence="3" id="KW-0597">Phosphoprotein</keyword>